<dbReference type="Gramene" id="EME30600">
    <property type="protein sequence ID" value="EME30600"/>
    <property type="gene ID" value="Gasu_20620"/>
</dbReference>
<reference evidence="7" key="1">
    <citation type="journal article" date="2013" name="Science">
        <title>Gene transfer from bacteria and archaea facilitated evolution of an extremophilic eukaryote.</title>
        <authorList>
            <person name="Schonknecht G."/>
            <person name="Chen W.H."/>
            <person name="Ternes C.M."/>
            <person name="Barbier G.G."/>
            <person name="Shrestha R.P."/>
            <person name="Stanke M."/>
            <person name="Brautigam A."/>
            <person name="Baker B.J."/>
            <person name="Banfield J.F."/>
            <person name="Garavito R.M."/>
            <person name="Carr K."/>
            <person name="Wilkerson C."/>
            <person name="Rensing S.A."/>
            <person name="Gagneul D."/>
            <person name="Dickenson N.E."/>
            <person name="Oesterhelt C."/>
            <person name="Lercher M.J."/>
            <person name="Weber A.P."/>
        </authorList>
    </citation>
    <scope>NUCLEOTIDE SEQUENCE [LARGE SCALE GENOMIC DNA]</scope>
    <source>
        <strain evidence="7">074W</strain>
    </source>
</reference>
<proteinExistence type="inferred from homology"/>
<dbReference type="NCBIfam" id="TIGR00250">
    <property type="entry name" value="RNAse_H_YqgF"/>
    <property type="match status" value="1"/>
</dbReference>
<dbReference type="InterPro" id="IPR012337">
    <property type="entry name" value="RNaseH-like_sf"/>
</dbReference>
<dbReference type="AlphaFoldDB" id="M2X2I9"/>
<feature type="domain" description="YqgF/RNase H-like" evidence="5">
    <location>
        <begin position="62"/>
        <end position="163"/>
    </location>
</feature>
<dbReference type="PANTHER" id="PTHR33317">
    <property type="entry name" value="POLYNUCLEOTIDYL TRANSFERASE, RIBONUCLEASE H-LIKE SUPERFAMILY PROTEIN"/>
    <property type="match status" value="1"/>
</dbReference>
<dbReference type="SMART" id="SM00732">
    <property type="entry name" value="YqgFc"/>
    <property type="match status" value="1"/>
</dbReference>
<dbReference type="PANTHER" id="PTHR33317:SF4">
    <property type="entry name" value="POLYNUCLEOTIDYL TRANSFERASE, RIBONUCLEASE H-LIKE SUPERFAMILY PROTEIN"/>
    <property type="match status" value="1"/>
</dbReference>
<organism evidence="6 7">
    <name type="scientific">Galdieria sulphuraria</name>
    <name type="common">Red alga</name>
    <dbReference type="NCBI Taxonomy" id="130081"/>
    <lineage>
        <taxon>Eukaryota</taxon>
        <taxon>Rhodophyta</taxon>
        <taxon>Bangiophyceae</taxon>
        <taxon>Galdieriales</taxon>
        <taxon>Galdieriaceae</taxon>
        <taxon>Galdieria</taxon>
    </lineage>
</organism>
<sequence>MIQLSFLCELFPQRHVYFKKDRLSKSKYGQVANVTRKATTLFRVCPSVGIETSMVFASFTGRKAVGVDYGMSRVGVAVSVGFSPRPLTCIKHENNTDLVLEKLSEIVSSERAEIIVVGLPLSARVECSSGQTQKAMNFAQLVANRFSKQEVYLCDEKYTSIVANERLAERGISLVNSKELIDSEAAVVLLERFFGGWSSDKSGLYLKLVKPQHENIEQDVETLEEQENQVSPTYTPYREWRRNLLRPRH</sequence>
<dbReference type="Gene3D" id="3.30.420.140">
    <property type="entry name" value="YqgF/RNase H-like domain"/>
    <property type="match status" value="1"/>
</dbReference>
<dbReference type="STRING" id="130081.M2X2I9"/>
<dbReference type="Proteomes" id="UP000030680">
    <property type="component" value="Unassembled WGS sequence"/>
</dbReference>
<dbReference type="Pfam" id="PF03652">
    <property type="entry name" value="RuvX"/>
    <property type="match status" value="1"/>
</dbReference>
<dbReference type="GeneID" id="17089320"/>
<dbReference type="HAMAP" id="MF_00651">
    <property type="entry name" value="Nuclease_YqgF"/>
    <property type="match status" value="1"/>
</dbReference>
<dbReference type="GO" id="GO:0004518">
    <property type="term" value="F:nuclease activity"/>
    <property type="evidence" value="ECO:0007669"/>
    <property type="project" value="UniProtKB-KW"/>
</dbReference>
<keyword evidence="3" id="KW-0540">Nuclease</keyword>
<accession>M2X2I9</accession>
<evidence type="ECO:0000313" key="7">
    <source>
        <dbReference type="Proteomes" id="UP000030680"/>
    </source>
</evidence>
<gene>
    <name evidence="6" type="ORF">Gasu_20620</name>
</gene>
<keyword evidence="2" id="KW-0690">Ribosome biogenesis</keyword>
<evidence type="ECO:0000256" key="1">
    <source>
        <dbReference type="ARBA" id="ARBA00022490"/>
    </source>
</evidence>
<dbReference type="SUPFAM" id="SSF53098">
    <property type="entry name" value="Ribonuclease H-like"/>
    <property type="match status" value="1"/>
</dbReference>
<dbReference type="InterPro" id="IPR006641">
    <property type="entry name" value="YqgF/RNaseH-like_dom"/>
</dbReference>
<dbReference type="KEGG" id="gsl:Gasu_20620"/>
<dbReference type="CDD" id="cd16964">
    <property type="entry name" value="YqgF"/>
    <property type="match status" value="1"/>
</dbReference>
<protein>
    <submittedName>
        <fullName evidence="6">DNA binding / hydrolase</fullName>
    </submittedName>
</protein>
<keyword evidence="4 6" id="KW-0378">Hydrolase</keyword>
<dbReference type="eggNOG" id="KOG0228">
    <property type="taxonomic scope" value="Eukaryota"/>
</dbReference>
<dbReference type="OrthoDB" id="430851at2759"/>
<dbReference type="GO" id="GO:0016787">
    <property type="term" value="F:hydrolase activity"/>
    <property type="evidence" value="ECO:0007669"/>
    <property type="project" value="UniProtKB-KW"/>
</dbReference>
<name>M2X2I9_GALSU</name>
<dbReference type="InterPro" id="IPR005227">
    <property type="entry name" value="YqgF"/>
</dbReference>
<evidence type="ECO:0000259" key="5">
    <source>
        <dbReference type="SMART" id="SM00732"/>
    </source>
</evidence>
<dbReference type="RefSeq" id="XP_005707120.1">
    <property type="nucleotide sequence ID" value="XM_005707063.1"/>
</dbReference>
<dbReference type="InterPro" id="IPR037027">
    <property type="entry name" value="YqgF/RNaseH-like_dom_sf"/>
</dbReference>
<keyword evidence="7" id="KW-1185">Reference proteome</keyword>
<evidence type="ECO:0000313" key="6">
    <source>
        <dbReference type="EMBL" id="EME30600.1"/>
    </source>
</evidence>
<evidence type="ECO:0000256" key="3">
    <source>
        <dbReference type="ARBA" id="ARBA00022722"/>
    </source>
</evidence>
<dbReference type="GO" id="GO:0000967">
    <property type="term" value="P:rRNA 5'-end processing"/>
    <property type="evidence" value="ECO:0007669"/>
    <property type="project" value="TreeGrafter"/>
</dbReference>
<evidence type="ECO:0000256" key="4">
    <source>
        <dbReference type="ARBA" id="ARBA00022801"/>
    </source>
</evidence>
<dbReference type="EMBL" id="KB454498">
    <property type="protein sequence ID" value="EME30600.1"/>
    <property type="molecule type" value="Genomic_DNA"/>
</dbReference>
<keyword evidence="1" id="KW-0963">Cytoplasm</keyword>
<evidence type="ECO:0000256" key="2">
    <source>
        <dbReference type="ARBA" id="ARBA00022517"/>
    </source>
</evidence>